<dbReference type="EMBL" id="HACM01005012">
    <property type="protein sequence ID" value="CRZ05454.1"/>
    <property type="molecule type" value="Transcribed_RNA"/>
</dbReference>
<reference evidence="1" key="1">
    <citation type="submission" date="2015-04" db="EMBL/GenBank/DDBJ databases">
        <title>The genome sequence of the plant pathogenic Rhizarian Plasmodiophora brassicae reveals insights in its biotrophic life cycle and the origin of chitin synthesis.</title>
        <authorList>
            <person name="Schwelm A."/>
            <person name="Fogelqvist J."/>
            <person name="Knaust A."/>
            <person name="Julke S."/>
            <person name="Lilja T."/>
            <person name="Dhandapani V."/>
            <person name="Bonilla-Rosso G."/>
            <person name="Karlsson M."/>
            <person name="Shevchenko A."/>
            <person name="Choi S.R."/>
            <person name="Kim H.G."/>
            <person name="Park J.Y."/>
            <person name="Lim Y.P."/>
            <person name="Ludwig-Muller J."/>
            <person name="Dixelius C."/>
        </authorList>
    </citation>
    <scope>NUCLEOTIDE SEQUENCE</scope>
    <source>
        <tissue evidence="1">Potato root galls</tissue>
    </source>
</reference>
<feature type="non-terminal residue" evidence="1">
    <location>
        <position position="1"/>
    </location>
</feature>
<name>A0A0H5RAH7_9EUKA</name>
<evidence type="ECO:0000313" key="1">
    <source>
        <dbReference type="EMBL" id="CRZ05454.1"/>
    </source>
</evidence>
<protein>
    <submittedName>
        <fullName evidence="1">Uncharacterized protein</fullName>
    </submittedName>
</protein>
<accession>A0A0H5RAH7</accession>
<sequence length="102" mass="11417">DSSGPIDIYVYLLRLINRHFDELVNGIRSNGGTQSERTARTVSLVTKLFKDLLAATVFLRNPVEALPNVMSIFERPSDNARKAKEMIDCYAMVGTHQGLFSD</sequence>
<proteinExistence type="predicted"/>
<organism evidence="1">
    <name type="scientific">Spongospora subterranea</name>
    <dbReference type="NCBI Taxonomy" id="70186"/>
    <lineage>
        <taxon>Eukaryota</taxon>
        <taxon>Sar</taxon>
        <taxon>Rhizaria</taxon>
        <taxon>Endomyxa</taxon>
        <taxon>Phytomyxea</taxon>
        <taxon>Plasmodiophorida</taxon>
        <taxon>Plasmodiophoridae</taxon>
        <taxon>Spongospora</taxon>
    </lineage>
</organism>
<feature type="non-terminal residue" evidence="1">
    <location>
        <position position="102"/>
    </location>
</feature>
<dbReference type="AlphaFoldDB" id="A0A0H5RAH7"/>